<dbReference type="InterPro" id="IPR009057">
    <property type="entry name" value="Homeodomain-like_sf"/>
</dbReference>
<protein>
    <submittedName>
        <fullName evidence="4">TetR family transcriptional regulator</fullName>
    </submittedName>
</protein>
<feature type="domain" description="HTH tetR-type" evidence="3">
    <location>
        <begin position="9"/>
        <end position="69"/>
    </location>
</feature>
<keyword evidence="5" id="KW-1185">Reference proteome</keyword>
<evidence type="ECO:0000256" key="2">
    <source>
        <dbReference type="PROSITE-ProRule" id="PRU00335"/>
    </source>
</evidence>
<dbReference type="PROSITE" id="PS50977">
    <property type="entry name" value="HTH_TETR_2"/>
    <property type="match status" value="1"/>
</dbReference>
<keyword evidence="1 2" id="KW-0238">DNA-binding</keyword>
<dbReference type="GO" id="GO:0000976">
    <property type="term" value="F:transcription cis-regulatory region binding"/>
    <property type="evidence" value="ECO:0007669"/>
    <property type="project" value="TreeGrafter"/>
</dbReference>
<dbReference type="GO" id="GO:0003700">
    <property type="term" value="F:DNA-binding transcription factor activity"/>
    <property type="evidence" value="ECO:0007669"/>
    <property type="project" value="TreeGrafter"/>
</dbReference>
<proteinExistence type="predicted"/>
<evidence type="ECO:0000313" key="4">
    <source>
        <dbReference type="EMBL" id="NKZ01288.1"/>
    </source>
</evidence>
<dbReference type="InterPro" id="IPR001647">
    <property type="entry name" value="HTH_TetR"/>
</dbReference>
<gene>
    <name evidence="4" type="ORF">HGB44_26975</name>
</gene>
<dbReference type="EMBL" id="JAAXPG010000034">
    <property type="protein sequence ID" value="NKZ01288.1"/>
    <property type="molecule type" value="Genomic_DNA"/>
</dbReference>
<dbReference type="Proteomes" id="UP000553209">
    <property type="component" value="Unassembled WGS sequence"/>
</dbReference>
<comment type="caution">
    <text evidence="4">The sequence shown here is derived from an EMBL/GenBank/DDBJ whole genome shotgun (WGS) entry which is preliminary data.</text>
</comment>
<evidence type="ECO:0000259" key="3">
    <source>
        <dbReference type="PROSITE" id="PS50977"/>
    </source>
</evidence>
<reference evidence="4 5" key="1">
    <citation type="submission" date="2020-04" db="EMBL/GenBank/DDBJ databases">
        <title>MicrobeNet Type strains.</title>
        <authorList>
            <person name="Nicholson A.C."/>
        </authorList>
    </citation>
    <scope>NUCLEOTIDE SEQUENCE [LARGE SCALE GENOMIC DNA]</scope>
    <source>
        <strain evidence="4 5">ATCC 23612</strain>
    </source>
</reference>
<dbReference type="RefSeq" id="WP_082768432.1">
    <property type="nucleotide sequence ID" value="NZ_JAAXPG010000034.1"/>
</dbReference>
<sequence>MRKGRPNDPQRRNRILHATLDVIRSQGVHAASYRRIAAQAGVPLGSMTYYFPVLDGLVVAAFETLEGELEPRFAAPLRNASTMDAVVEALVSATVGATSPSTADVRLYTELYHYAARSTRAADLVRTFQEESLTLLRGRLSDAQARAVDALMWGWWSYRLFHQAVPLDEDMVRRAYRALLAAPTNPAVPRAEEAHHA</sequence>
<accession>A0A7X6RTE1</accession>
<dbReference type="SUPFAM" id="SSF46689">
    <property type="entry name" value="Homeodomain-like"/>
    <property type="match status" value="1"/>
</dbReference>
<name>A0A7X6RTE1_9ACTN</name>
<dbReference type="InterPro" id="IPR050109">
    <property type="entry name" value="HTH-type_TetR-like_transc_reg"/>
</dbReference>
<dbReference type="PANTHER" id="PTHR30055">
    <property type="entry name" value="HTH-TYPE TRANSCRIPTIONAL REGULATOR RUTR"/>
    <property type="match status" value="1"/>
</dbReference>
<evidence type="ECO:0000313" key="5">
    <source>
        <dbReference type="Proteomes" id="UP000553209"/>
    </source>
</evidence>
<organism evidence="4 5">
    <name type="scientific">Nocardiopsis alborubida</name>
    <dbReference type="NCBI Taxonomy" id="146802"/>
    <lineage>
        <taxon>Bacteria</taxon>
        <taxon>Bacillati</taxon>
        <taxon>Actinomycetota</taxon>
        <taxon>Actinomycetes</taxon>
        <taxon>Streptosporangiales</taxon>
        <taxon>Nocardiopsidaceae</taxon>
        <taxon>Nocardiopsis</taxon>
    </lineage>
</organism>
<feature type="DNA-binding region" description="H-T-H motif" evidence="2">
    <location>
        <begin position="32"/>
        <end position="51"/>
    </location>
</feature>
<dbReference type="Gene3D" id="1.10.357.10">
    <property type="entry name" value="Tetracycline Repressor, domain 2"/>
    <property type="match status" value="1"/>
</dbReference>
<dbReference type="PANTHER" id="PTHR30055:SF231">
    <property type="entry name" value="TRANSCRIPTIONAL REGULATORY PROTEIN (PROBABLY DEOR-FAMILY)-RELATED"/>
    <property type="match status" value="1"/>
</dbReference>
<dbReference type="AlphaFoldDB" id="A0A7X6RTE1"/>
<dbReference type="Pfam" id="PF00440">
    <property type="entry name" value="TetR_N"/>
    <property type="match status" value="1"/>
</dbReference>
<evidence type="ECO:0000256" key="1">
    <source>
        <dbReference type="ARBA" id="ARBA00023125"/>
    </source>
</evidence>